<evidence type="ECO:0000313" key="2">
    <source>
        <dbReference type="EMBL" id="PSW87645.1"/>
    </source>
</evidence>
<organism evidence="2 4">
    <name type="scientific">Photobacterium iliopiscarium</name>
    <dbReference type="NCBI Taxonomy" id="56192"/>
    <lineage>
        <taxon>Bacteria</taxon>
        <taxon>Pseudomonadati</taxon>
        <taxon>Pseudomonadota</taxon>
        <taxon>Gammaproteobacteria</taxon>
        <taxon>Vibrionales</taxon>
        <taxon>Vibrionaceae</taxon>
        <taxon>Photobacterium</taxon>
    </lineage>
</organism>
<sequence length="95" mass="10813">MNIAYKLFRALRLLTIFATIMVVIPSAIMVFYTTVTVIYLPIEQGNSLTFTDFQELTRGFWDKSLYTTIAVLVIYTVTSGIAKLIKNKRNQIADV</sequence>
<feature type="transmembrane region" description="Helical" evidence="1">
    <location>
        <begin position="12"/>
        <end position="40"/>
    </location>
</feature>
<feature type="transmembrane region" description="Helical" evidence="1">
    <location>
        <begin position="65"/>
        <end position="85"/>
    </location>
</feature>
<gene>
    <name evidence="3" type="ORF">C9J52_20135</name>
    <name evidence="2" type="ORF">C9J52_21140</name>
</gene>
<keyword evidence="1" id="KW-0472">Membrane</keyword>
<keyword evidence="1" id="KW-1133">Transmembrane helix</keyword>
<keyword evidence="1" id="KW-0812">Transmembrane</keyword>
<comment type="caution">
    <text evidence="2">The sequence shown here is derived from an EMBL/GenBank/DDBJ whole genome shotgun (WGS) entry which is preliminary data.</text>
</comment>
<evidence type="ECO:0000256" key="1">
    <source>
        <dbReference type="SAM" id="Phobius"/>
    </source>
</evidence>
<dbReference type="RefSeq" id="WP_045039050.1">
    <property type="nucleotide sequence ID" value="NZ_JZSR01000107.1"/>
</dbReference>
<dbReference type="EMBL" id="PYOP01000145">
    <property type="protein sequence ID" value="PSW87645.1"/>
    <property type="molecule type" value="Genomic_DNA"/>
</dbReference>
<evidence type="ECO:0000313" key="4">
    <source>
        <dbReference type="Proteomes" id="UP000241190"/>
    </source>
</evidence>
<evidence type="ECO:0000313" key="3">
    <source>
        <dbReference type="EMBL" id="PSW89862.1"/>
    </source>
</evidence>
<dbReference type="EMBL" id="PYOP01000067">
    <property type="protein sequence ID" value="PSW89862.1"/>
    <property type="molecule type" value="Genomic_DNA"/>
</dbReference>
<keyword evidence="4" id="KW-1185">Reference proteome</keyword>
<dbReference type="Proteomes" id="UP000241190">
    <property type="component" value="Unassembled WGS sequence"/>
</dbReference>
<reference evidence="2 4" key="1">
    <citation type="submission" date="2018-03" db="EMBL/GenBank/DDBJ databases">
        <title>Whole genome sequencing of Histamine producing bacteria.</title>
        <authorList>
            <person name="Butler K."/>
        </authorList>
    </citation>
    <scope>NUCLEOTIDE SEQUENCE [LARGE SCALE GENOMIC DNA]</scope>
    <source>
        <strain evidence="2 4">ATCC 51761</strain>
    </source>
</reference>
<protein>
    <submittedName>
        <fullName evidence="2">Uncharacterized protein</fullName>
    </submittedName>
</protein>
<proteinExistence type="predicted"/>
<accession>A0ABX5GLT8</accession>
<name>A0ABX5GLT8_9GAMM</name>